<gene>
    <name evidence="1" type="ORF">BT96DRAFT_450824</name>
</gene>
<keyword evidence="2" id="KW-1185">Reference proteome</keyword>
<organism evidence="1 2">
    <name type="scientific">Gymnopus androsaceus JB14</name>
    <dbReference type="NCBI Taxonomy" id="1447944"/>
    <lineage>
        <taxon>Eukaryota</taxon>
        <taxon>Fungi</taxon>
        <taxon>Dikarya</taxon>
        <taxon>Basidiomycota</taxon>
        <taxon>Agaricomycotina</taxon>
        <taxon>Agaricomycetes</taxon>
        <taxon>Agaricomycetidae</taxon>
        <taxon>Agaricales</taxon>
        <taxon>Marasmiineae</taxon>
        <taxon>Omphalotaceae</taxon>
        <taxon>Gymnopus</taxon>
    </lineage>
</organism>
<evidence type="ECO:0000313" key="2">
    <source>
        <dbReference type="Proteomes" id="UP000799118"/>
    </source>
</evidence>
<evidence type="ECO:0000313" key="1">
    <source>
        <dbReference type="EMBL" id="KAE9387984.1"/>
    </source>
</evidence>
<dbReference type="Proteomes" id="UP000799118">
    <property type="component" value="Unassembled WGS sequence"/>
</dbReference>
<proteinExistence type="predicted"/>
<accession>A0A6A4GS51</accession>
<dbReference type="EMBL" id="ML769769">
    <property type="protein sequence ID" value="KAE9387984.1"/>
    <property type="molecule type" value="Genomic_DNA"/>
</dbReference>
<protein>
    <submittedName>
        <fullName evidence="1">Uncharacterized protein</fullName>
    </submittedName>
</protein>
<dbReference type="AlphaFoldDB" id="A0A6A4GS51"/>
<reference evidence="1" key="1">
    <citation type="journal article" date="2019" name="Environ. Microbiol.">
        <title>Fungal ecological strategies reflected in gene transcription - a case study of two litter decomposers.</title>
        <authorList>
            <person name="Barbi F."/>
            <person name="Kohler A."/>
            <person name="Barry K."/>
            <person name="Baskaran P."/>
            <person name="Daum C."/>
            <person name="Fauchery L."/>
            <person name="Ihrmark K."/>
            <person name="Kuo A."/>
            <person name="LaButti K."/>
            <person name="Lipzen A."/>
            <person name="Morin E."/>
            <person name="Grigoriev I.V."/>
            <person name="Henrissat B."/>
            <person name="Lindahl B."/>
            <person name="Martin F."/>
        </authorList>
    </citation>
    <scope>NUCLEOTIDE SEQUENCE</scope>
    <source>
        <strain evidence="1">JB14</strain>
    </source>
</reference>
<name>A0A6A4GS51_9AGAR</name>
<sequence length="89" mass="9973">MIKYGVGLCRYLLRPNSKWRACMSQGSSVSLLRWSRASSYSMNFLKKCWCGASRRCRLADFVLAGMNTVKTPSSASGNPRGSTRWMAPE</sequence>